<comment type="caution">
    <text evidence="10">The sequence shown here is derived from an EMBL/GenBank/DDBJ whole genome shotgun (WGS) entry which is preliminary data.</text>
</comment>
<keyword evidence="5" id="KW-0472">Membrane</keyword>
<sequence>MKKNKKILLLPILSLLFFFNGCWDYREYESMTQVYSLGIDLDSSSKNITATLQFIPISKSLGEKADASSKGTVYSASAINLEEALTKLQQASPNKLFFGYLQVLVLGEDTAKYIMKDIAEYFRRTPSVRNSVSMVVVPGKAEGVIATLDPNSSTSSGKKIRTLLTSYNSNGNVYSVTLHDLLIMLTREGVEPVVPRILTTSINNEGTALGGASDDLRFAIEKQGNIVASGMAAFKGDKFVGWLNDKETLGLNWILGNKINTYKAASSEELTTDSSFPLYSDPTKLEYFYITRSGSKIKVKIEDDRPVIYVNVKIEAALRKYFSFEGGEAEFISSAEVDEIEKNLEKSIYSDIEAALRRGKEEFNSDIFGFGFNFYRQHTKEWRNNYQWNWDDIFRDVSVKVNVDAKVNNTGTNIKGFSIK</sequence>
<comment type="subcellular location">
    <subcellularLocation>
        <location evidence="1">Membrane</location>
        <topology evidence="1">Lipid-anchor</topology>
    </subcellularLocation>
</comment>
<evidence type="ECO:0000259" key="8">
    <source>
        <dbReference type="Pfam" id="PF05504"/>
    </source>
</evidence>
<evidence type="ECO:0000313" key="11">
    <source>
        <dbReference type="Proteomes" id="UP000580568"/>
    </source>
</evidence>
<dbReference type="NCBIfam" id="TIGR02887">
    <property type="entry name" value="spore_ger_x_C"/>
    <property type="match status" value="1"/>
</dbReference>
<keyword evidence="11" id="KW-1185">Reference proteome</keyword>
<evidence type="ECO:0000256" key="6">
    <source>
        <dbReference type="ARBA" id="ARBA00023139"/>
    </source>
</evidence>
<evidence type="ECO:0000313" key="10">
    <source>
        <dbReference type="EMBL" id="GFP76521.1"/>
    </source>
</evidence>
<evidence type="ECO:0000256" key="1">
    <source>
        <dbReference type="ARBA" id="ARBA00004635"/>
    </source>
</evidence>
<dbReference type="Pfam" id="PF25198">
    <property type="entry name" value="Spore_GerAC_N"/>
    <property type="match status" value="1"/>
</dbReference>
<dbReference type="RefSeq" id="WP_183277944.1">
    <property type="nucleotide sequence ID" value="NZ_BLZR01000001.1"/>
</dbReference>
<dbReference type="AlphaFoldDB" id="A0A6V8SIC3"/>
<evidence type="ECO:0000256" key="2">
    <source>
        <dbReference type="ARBA" id="ARBA00007886"/>
    </source>
</evidence>
<dbReference type="PANTHER" id="PTHR35789:SF1">
    <property type="entry name" value="SPORE GERMINATION PROTEIN B3"/>
    <property type="match status" value="1"/>
</dbReference>
<dbReference type="Gene3D" id="3.30.300.210">
    <property type="entry name" value="Nutrient germinant receptor protein C, domain 3"/>
    <property type="match status" value="1"/>
</dbReference>
<feature type="domain" description="Spore germination protein N-terminal" evidence="9">
    <location>
        <begin position="24"/>
        <end position="197"/>
    </location>
</feature>
<dbReference type="EMBL" id="BLZR01000001">
    <property type="protein sequence ID" value="GFP76521.1"/>
    <property type="molecule type" value="Genomic_DNA"/>
</dbReference>
<evidence type="ECO:0000256" key="3">
    <source>
        <dbReference type="ARBA" id="ARBA00022544"/>
    </source>
</evidence>
<dbReference type="Proteomes" id="UP000580568">
    <property type="component" value="Unassembled WGS sequence"/>
</dbReference>
<dbReference type="GO" id="GO:0016020">
    <property type="term" value="C:membrane"/>
    <property type="evidence" value="ECO:0007669"/>
    <property type="project" value="UniProtKB-SubCell"/>
</dbReference>
<protein>
    <submittedName>
        <fullName evidence="10">Spore germination protein B3</fullName>
    </submittedName>
</protein>
<keyword evidence="3" id="KW-0309">Germination</keyword>
<dbReference type="PANTHER" id="PTHR35789">
    <property type="entry name" value="SPORE GERMINATION PROTEIN B3"/>
    <property type="match status" value="1"/>
</dbReference>
<evidence type="ECO:0000256" key="5">
    <source>
        <dbReference type="ARBA" id="ARBA00023136"/>
    </source>
</evidence>
<accession>A0A6V8SIC3</accession>
<dbReference type="InterPro" id="IPR038501">
    <property type="entry name" value="Spore_GerAC_C_sf"/>
</dbReference>
<keyword evidence="7" id="KW-0449">Lipoprotein</keyword>
<dbReference type="GO" id="GO:0009847">
    <property type="term" value="P:spore germination"/>
    <property type="evidence" value="ECO:0007669"/>
    <property type="project" value="InterPro"/>
</dbReference>
<dbReference type="InterPro" id="IPR008844">
    <property type="entry name" value="Spore_GerAC-like"/>
</dbReference>
<proteinExistence type="inferred from homology"/>
<keyword evidence="6" id="KW-0564">Palmitate</keyword>
<keyword evidence="4" id="KW-0732">Signal</keyword>
<feature type="domain" description="Spore germination GerAC-like C-terminal" evidence="8">
    <location>
        <begin position="229"/>
        <end position="411"/>
    </location>
</feature>
<dbReference type="Pfam" id="PF05504">
    <property type="entry name" value="Spore_GerAC"/>
    <property type="match status" value="1"/>
</dbReference>
<evidence type="ECO:0000256" key="7">
    <source>
        <dbReference type="ARBA" id="ARBA00023288"/>
    </source>
</evidence>
<dbReference type="InterPro" id="IPR057336">
    <property type="entry name" value="GerAC_N"/>
</dbReference>
<evidence type="ECO:0000259" key="9">
    <source>
        <dbReference type="Pfam" id="PF25198"/>
    </source>
</evidence>
<organism evidence="10 11">
    <name type="scientific">Clostridium fungisolvens</name>
    <dbReference type="NCBI Taxonomy" id="1604897"/>
    <lineage>
        <taxon>Bacteria</taxon>
        <taxon>Bacillati</taxon>
        <taxon>Bacillota</taxon>
        <taxon>Clostridia</taxon>
        <taxon>Eubacteriales</taxon>
        <taxon>Clostridiaceae</taxon>
        <taxon>Clostridium</taxon>
    </lineage>
</organism>
<comment type="similarity">
    <text evidence="2">Belongs to the GerABKC lipoprotein family.</text>
</comment>
<reference evidence="10 11" key="1">
    <citation type="submission" date="2020-07" db="EMBL/GenBank/DDBJ databases">
        <title>A new beta-1,3-glucan-decomposing anaerobic bacterium isolated from anoxic soil subjected to biological soil disinfestation.</title>
        <authorList>
            <person name="Ueki A."/>
            <person name="Tonouchi A."/>
        </authorList>
    </citation>
    <scope>NUCLEOTIDE SEQUENCE [LARGE SCALE GENOMIC DNA]</scope>
    <source>
        <strain evidence="10 11">TW1</strain>
    </source>
</reference>
<evidence type="ECO:0000256" key="4">
    <source>
        <dbReference type="ARBA" id="ARBA00022729"/>
    </source>
</evidence>
<name>A0A6V8SIC3_9CLOT</name>
<dbReference type="InterPro" id="IPR046953">
    <property type="entry name" value="Spore_GerAC-like_C"/>
</dbReference>
<gene>
    <name evidence="10" type="ORF">bsdtw1_02624</name>
</gene>